<dbReference type="Proteomes" id="UP000694906">
    <property type="component" value="Unplaced"/>
</dbReference>
<evidence type="ECO:0000256" key="5">
    <source>
        <dbReference type="ARBA" id="ARBA00022723"/>
    </source>
</evidence>
<evidence type="ECO:0000256" key="7">
    <source>
        <dbReference type="ARBA" id="ARBA00022833"/>
    </source>
</evidence>
<evidence type="ECO:0000256" key="17">
    <source>
        <dbReference type="PROSITE-ProRule" id="PRU00175"/>
    </source>
</evidence>
<keyword evidence="4" id="KW-0597">Phosphoprotein</keyword>
<dbReference type="InterPro" id="IPR013083">
    <property type="entry name" value="Znf_RING/FYVE/PHD"/>
</dbReference>
<dbReference type="CDD" id="cd17085">
    <property type="entry name" value="RAWUL_PCGF6"/>
    <property type="match status" value="1"/>
</dbReference>
<dbReference type="SMART" id="SM00184">
    <property type="entry name" value="RING"/>
    <property type="match status" value="1"/>
</dbReference>
<keyword evidence="2" id="KW-0678">Repressor</keyword>
<evidence type="ECO:0000256" key="18">
    <source>
        <dbReference type="SAM" id="MobiDB-lite"/>
    </source>
</evidence>
<keyword evidence="11" id="KW-0804">Transcription</keyword>
<protein>
    <recommendedName>
        <fullName evidence="15">Polycomb group RING finger protein 6</fullName>
    </recommendedName>
    <alternativeName>
        <fullName evidence="16">RING finger protein 134</fullName>
    </alternativeName>
</protein>
<evidence type="ECO:0000256" key="13">
    <source>
        <dbReference type="ARBA" id="ARBA00054318"/>
    </source>
</evidence>
<accession>A0AAX6RZU3</accession>
<evidence type="ECO:0000256" key="9">
    <source>
        <dbReference type="ARBA" id="ARBA00023015"/>
    </source>
</evidence>
<dbReference type="RefSeq" id="XP_021101227.1">
    <property type="nucleotide sequence ID" value="XM_021245568.1"/>
</dbReference>
<evidence type="ECO:0000256" key="6">
    <source>
        <dbReference type="ARBA" id="ARBA00022771"/>
    </source>
</evidence>
<organism evidence="20 21">
    <name type="scientific">Heterocephalus glaber</name>
    <name type="common">Naked mole rat</name>
    <dbReference type="NCBI Taxonomy" id="10181"/>
    <lineage>
        <taxon>Eukaryota</taxon>
        <taxon>Metazoa</taxon>
        <taxon>Chordata</taxon>
        <taxon>Craniata</taxon>
        <taxon>Vertebrata</taxon>
        <taxon>Euteleostomi</taxon>
        <taxon>Mammalia</taxon>
        <taxon>Eutheria</taxon>
        <taxon>Euarchontoglires</taxon>
        <taxon>Glires</taxon>
        <taxon>Rodentia</taxon>
        <taxon>Hystricomorpha</taxon>
        <taxon>Bathyergidae</taxon>
        <taxon>Heterocephalus</taxon>
    </lineage>
</organism>
<dbReference type="Gene3D" id="3.10.20.90">
    <property type="entry name" value="Phosphatidylinositol 3-kinase Catalytic Subunit, Chain A, domain 1"/>
    <property type="match status" value="1"/>
</dbReference>
<keyword evidence="12" id="KW-0539">Nucleus</keyword>
<dbReference type="FunFam" id="3.10.20.90:FF:000193">
    <property type="entry name" value="Polycomb group RING finger protein 6"/>
    <property type="match status" value="1"/>
</dbReference>
<dbReference type="Pfam" id="PF16207">
    <property type="entry name" value="RAWUL"/>
    <property type="match status" value="1"/>
</dbReference>
<evidence type="ECO:0000256" key="3">
    <source>
        <dbReference type="ARBA" id="ARBA00022499"/>
    </source>
</evidence>
<dbReference type="Gene3D" id="3.30.40.10">
    <property type="entry name" value="Zinc/RING finger domain, C3HC4 (zinc finger)"/>
    <property type="match status" value="1"/>
</dbReference>
<keyword evidence="9" id="KW-0805">Transcription regulation</keyword>
<evidence type="ECO:0000256" key="1">
    <source>
        <dbReference type="ARBA" id="ARBA00004123"/>
    </source>
</evidence>
<dbReference type="PANTHER" id="PTHR45893">
    <property type="entry name" value="POLYCOMB GROUP RING FINGER PROTEIN"/>
    <property type="match status" value="1"/>
</dbReference>
<gene>
    <name evidence="21" type="primary">Pcgf6</name>
</gene>
<dbReference type="InterPro" id="IPR017907">
    <property type="entry name" value="Znf_RING_CS"/>
</dbReference>
<evidence type="ECO:0000256" key="12">
    <source>
        <dbReference type="ARBA" id="ARBA00023242"/>
    </source>
</evidence>
<dbReference type="PROSITE" id="PS00518">
    <property type="entry name" value="ZF_RING_1"/>
    <property type="match status" value="1"/>
</dbReference>
<feature type="region of interest" description="Disordered" evidence="18">
    <location>
        <begin position="1"/>
        <end position="119"/>
    </location>
</feature>
<keyword evidence="3" id="KW-1017">Isopeptide bond</keyword>
<evidence type="ECO:0000313" key="21">
    <source>
        <dbReference type="RefSeq" id="XP_021101227.1"/>
    </source>
</evidence>
<keyword evidence="20" id="KW-1185">Reference proteome</keyword>
<evidence type="ECO:0000256" key="14">
    <source>
        <dbReference type="ARBA" id="ARBA00062275"/>
    </source>
</evidence>
<evidence type="ECO:0000256" key="16">
    <source>
        <dbReference type="ARBA" id="ARBA00080454"/>
    </source>
</evidence>
<keyword evidence="10" id="KW-0175">Coiled coil</keyword>
<dbReference type="CTD" id="84108"/>
<evidence type="ECO:0000256" key="11">
    <source>
        <dbReference type="ARBA" id="ARBA00023163"/>
    </source>
</evidence>
<dbReference type="InterPro" id="IPR051507">
    <property type="entry name" value="PcG_RING_finger"/>
</dbReference>
<dbReference type="Pfam" id="PF13923">
    <property type="entry name" value="zf-C3HC4_2"/>
    <property type="match status" value="1"/>
</dbReference>
<proteinExistence type="predicted"/>
<evidence type="ECO:0000256" key="8">
    <source>
        <dbReference type="ARBA" id="ARBA00022843"/>
    </source>
</evidence>
<dbReference type="InterPro" id="IPR046979">
    <property type="entry name" value="PCGF6_RAWUL"/>
</dbReference>
<keyword evidence="6 17" id="KW-0863">Zinc-finger</keyword>
<dbReference type="GO" id="GO:0045892">
    <property type="term" value="P:negative regulation of DNA-templated transcription"/>
    <property type="evidence" value="ECO:0007669"/>
    <property type="project" value="UniProtKB-ARBA"/>
</dbReference>
<comment type="function">
    <text evidence="13">Transcriptional repressor. May modulate the levels of histone H3K4Me3 by activating KDM5D histone demethylase. Component of a Polycomb group (PcG) multiprotein PRC1-like complex, a complex class required to maintain the transcriptionally repressive state of many genes, including Hox genes, throughout development. PcG PRC1 complex acts via chromatin remodeling and modification of histones; it mediates monoubiquitination of histone H2A 'Lys-119', rendering chromatin heritably changed in its expressibility. Within the PRC1-like complex, regulates RNF2 ubiquitin ligase activity.</text>
</comment>
<dbReference type="GO" id="GO:0031519">
    <property type="term" value="C:PcG protein complex"/>
    <property type="evidence" value="ECO:0007669"/>
    <property type="project" value="UniProtKB-ARBA"/>
</dbReference>
<keyword evidence="5" id="KW-0479">Metal-binding</keyword>
<dbReference type="AlphaFoldDB" id="A0AAX6RZU3"/>
<evidence type="ECO:0000259" key="19">
    <source>
        <dbReference type="PROSITE" id="PS50089"/>
    </source>
</evidence>
<dbReference type="FunFam" id="3.30.40.10:FF:000033">
    <property type="entry name" value="Polycomb group RING finger protein 3"/>
    <property type="match status" value="1"/>
</dbReference>
<name>A0AAX6RZU3_HETGA</name>
<reference evidence="21" key="1">
    <citation type="submission" date="2025-08" db="UniProtKB">
        <authorList>
            <consortium name="RefSeq"/>
        </authorList>
    </citation>
    <scope>IDENTIFICATION</scope>
</reference>
<evidence type="ECO:0000256" key="2">
    <source>
        <dbReference type="ARBA" id="ARBA00022491"/>
    </source>
</evidence>
<feature type="compositionally biased region" description="Low complexity" evidence="18">
    <location>
        <begin position="32"/>
        <end position="54"/>
    </location>
</feature>
<evidence type="ECO:0000256" key="4">
    <source>
        <dbReference type="ARBA" id="ARBA00022553"/>
    </source>
</evidence>
<comment type="subcellular location">
    <subcellularLocation>
        <location evidence="1">Nucleus</location>
    </subcellularLocation>
</comment>
<dbReference type="InterPro" id="IPR001841">
    <property type="entry name" value="Znf_RING"/>
</dbReference>
<feature type="compositionally biased region" description="Acidic residues" evidence="18">
    <location>
        <begin position="78"/>
        <end position="99"/>
    </location>
</feature>
<keyword evidence="7" id="KW-0862">Zinc</keyword>
<dbReference type="SUPFAM" id="SSF57850">
    <property type="entry name" value="RING/U-box"/>
    <property type="match status" value="1"/>
</dbReference>
<evidence type="ECO:0000256" key="15">
    <source>
        <dbReference type="ARBA" id="ARBA00072770"/>
    </source>
</evidence>
<dbReference type="GeneID" id="101718547"/>
<evidence type="ECO:0000313" key="20">
    <source>
        <dbReference type="Proteomes" id="UP000694906"/>
    </source>
</evidence>
<sequence>MEGVNLGPVGHADANEAEGAAAPSPPPPASPPALVRAPAAGEDGPAPQPEAGAPGCSGARPPELLPERCLGRLKGRFEEDDEELEDEELEEEEEEEEEEMSHFSLRLEGGRPDSEDEDEDEERLINLTELTPYILCSICKGYLIDATTITECLHTFCKSCIVRHFYYSNRCPKCNIVVHQTQPLYNIRLDRQLQDIVYKLVINLEEREKKQMHDFYKERGLEVPKPAVPQTAPSNKGRTKKVLESVFRIPPELDMSLLLEFIGANEGTGHFKPLEKKFVRVSGEATIGHVEKFLRRKMSLDPACQVDILCGDHLLERCQTLREIRRAAGEAAMQCVPFRLVIGQASFWEKEACLWTGGSELASAQPQGVRGRPERRAALELLPVPIIFRSCVCFIHPSNTTAQASFSSRVDELPLFCEDCFL</sequence>
<evidence type="ECO:0000256" key="10">
    <source>
        <dbReference type="ARBA" id="ARBA00023054"/>
    </source>
</evidence>
<comment type="subunit">
    <text evidence="14">Component of a PRC1-like complex. Interacts with BMI1/PCGF4, RING1 and RNF2. Interacts with KDM5D. Interacts with CBX4, CBX6, CBX7 and CBX8.</text>
</comment>
<keyword evidence="8" id="KW-0832">Ubl conjugation</keyword>
<dbReference type="PROSITE" id="PS50089">
    <property type="entry name" value="ZF_RING_2"/>
    <property type="match status" value="1"/>
</dbReference>
<feature type="domain" description="RING-type" evidence="19">
    <location>
        <begin position="136"/>
        <end position="175"/>
    </location>
</feature>
<dbReference type="InterPro" id="IPR032443">
    <property type="entry name" value="RAWUL"/>
</dbReference>
<dbReference type="GO" id="GO:0008270">
    <property type="term" value="F:zinc ion binding"/>
    <property type="evidence" value="ECO:0007669"/>
    <property type="project" value="UniProtKB-KW"/>
</dbReference>